<organism evidence="13 14">
    <name type="scientific">Tolumonas auensis (strain DSM 9187 / NBRC 110442 / TA 4)</name>
    <dbReference type="NCBI Taxonomy" id="595494"/>
    <lineage>
        <taxon>Bacteria</taxon>
        <taxon>Pseudomonadati</taxon>
        <taxon>Pseudomonadota</taxon>
        <taxon>Gammaproteobacteria</taxon>
        <taxon>Aeromonadales</taxon>
        <taxon>Aeromonadaceae</taxon>
        <taxon>Tolumonas</taxon>
    </lineage>
</organism>
<keyword evidence="1 10" id="KW-0560">Oxidoreductase</keyword>
<accession>C4LFM3</accession>
<dbReference type="EC" id="1.1.1.79" evidence="7"/>
<dbReference type="PANTHER" id="PTHR10996">
    <property type="entry name" value="2-HYDROXYACID DEHYDROGENASE-RELATED"/>
    <property type="match status" value="1"/>
</dbReference>
<sequence length="324" mass="35082">MKPNVVLYRKIPDDLLAKLQEQCQVTYFDGINADNRAAFIKALAEAEGVIGVGLQFSDELMAAAPKLKAVSTISVGYDDFNVAKLSARGIALMHTPGVLTETTADTIFTLVLCAARRITELAEKVKQGEWQGSIGPDWYGSNVHGKTIGILGMGRIGYAVAKRAHFGFGMNVIYYNRSAKPEAEQQLNARRCSLDELLADADFVCNVLPLMPETRHIINRDTLAKMKPSAFFINGGRGASVDEAALVEALKSGVIKGAGLDVFETEPLPVNSELLSLPNVVALPHIGSATHETRYEMSKMAVENLLAALKGDLTKHCVNPDILR</sequence>
<dbReference type="HOGENOM" id="CLU_019796_1_2_6"/>
<dbReference type="FunFam" id="3.40.50.720:FF:000026">
    <property type="entry name" value="Glyoxylate/hydroxypyruvate reductase B"/>
    <property type="match status" value="1"/>
</dbReference>
<dbReference type="Proteomes" id="UP000009073">
    <property type="component" value="Chromosome"/>
</dbReference>
<evidence type="ECO:0000259" key="11">
    <source>
        <dbReference type="Pfam" id="PF00389"/>
    </source>
</evidence>
<evidence type="ECO:0000313" key="14">
    <source>
        <dbReference type="Proteomes" id="UP000009073"/>
    </source>
</evidence>
<dbReference type="PROSITE" id="PS00065">
    <property type="entry name" value="D_2_HYDROXYACID_DH_1"/>
    <property type="match status" value="1"/>
</dbReference>
<comment type="catalytic activity">
    <reaction evidence="5">
        <text>glycolate + NADP(+) = glyoxylate + NADPH + H(+)</text>
        <dbReference type="Rhea" id="RHEA:10992"/>
        <dbReference type="ChEBI" id="CHEBI:15378"/>
        <dbReference type="ChEBI" id="CHEBI:29805"/>
        <dbReference type="ChEBI" id="CHEBI:36655"/>
        <dbReference type="ChEBI" id="CHEBI:57783"/>
        <dbReference type="ChEBI" id="CHEBI:58349"/>
        <dbReference type="EC" id="1.1.1.79"/>
    </reaction>
</comment>
<reference evidence="14" key="1">
    <citation type="submission" date="2009-05" db="EMBL/GenBank/DDBJ databases">
        <title>Complete sequence of Tolumonas auensis DSM 9187.</title>
        <authorList>
            <consortium name="US DOE Joint Genome Institute"/>
            <person name="Lucas S."/>
            <person name="Copeland A."/>
            <person name="Lapidus A."/>
            <person name="Glavina del Rio T."/>
            <person name="Tice H."/>
            <person name="Bruce D."/>
            <person name="Goodwin L."/>
            <person name="Pitluck S."/>
            <person name="Chertkov O."/>
            <person name="Brettin T."/>
            <person name="Detter J.C."/>
            <person name="Han C."/>
            <person name="Larimer F."/>
            <person name="Land M."/>
            <person name="Hauser L."/>
            <person name="Kyrpides N."/>
            <person name="Mikhailova N."/>
            <person name="Spring S."/>
            <person name="Beller H."/>
        </authorList>
    </citation>
    <scope>NUCLEOTIDE SEQUENCE [LARGE SCALE GENOMIC DNA]</scope>
    <source>
        <strain evidence="14">DSM 9187 / TA4</strain>
    </source>
</reference>
<dbReference type="InterPro" id="IPR036291">
    <property type="entry name" value="NAD(P)-bd_dom_sf"/>
</dbReference>
<dbReference type="GO" id="GO:0005829">
    <property type="term" value="C:cytosol"/>
    <property type="evidence" value="ECO:0007669"/>
    <property type="project" value="TreeGrafter"/>
</dbReference>
<dbReference type="EC" id="1.1.1.81" evidence="8"/>
<evidence type="ECO:0000256" key="2">
    <source>
        <dbReference type="ARBA" id="ARBA00023027"/>
    </source>
</evidence>
<reference evidence="13 14" key="2">
    <citation type="journal article" date="2011" name="Stand. Genomic Sci.">
        <title>Complete genome sequence of Tolumonas auensis type strain (TA 4).</title>
        <authorList>
            <person name="Chertkov O."/>
            <person name="Copeland A."/>
            <person name="Lucas S."/>
            <person name="Lapidus A."/>
            <person name="Berry K.W."/>
            <person name="Detter J.C."/>
            <person name="Del Rio T.G."/>
            <person name="Hammon N."/>
            <person name="Dalin E."/>
            <person name="Tice H."/>
            <person name="Pitluck S."/>
            <person name="Richardson P."/>
            <person name="Bruce D."/>
            <person name="Goodwin L."/>
            <person name="Han C."/>
            <person name="Tapia R."/>
            <person name="Saunders E."/>
            <person name="Schmutz J."/>
            <person name="Brettin T."/>
            <person name="Larimer F."/>
            <person name="Land M."/>
            <person name="Hauser L."/>
            <person name="Spring S."/>
            <person name="Rohde M."/>
            <person name="Kyrpides N.C."/>
            <person name="Ivanova N."/>
            <person name="Goker M."/>
            <person name="Beller H.R."/>
            <person name="Klenk H.P."/>
            <person name="Woyke T."/>
        </authorList>
    </citation>
    <scope>NUCLEOTIDE SEQUENCE [LARGE SCALE GENOMIC DNA]</scope>
    <source>
        <strain evidence="14">DSM 9187 / TA4</strain>
    </source>
</reference>
<dbReference type="SUPFAM" id="SSF52283">
    <property type="entry name" value="Formate/glycerate dehydrogenase catalytic domain-like"/>
    <property type="match status" value="1"/>
</dbReference>
<dbReference type="InterPro" id="IPR050223">
    <property type="entry name" value="D-isomer_2-hydroxyacid_DH"/>
</dbReference>
<dbReference type="KEGG" id="tau:Tola_1780"/>
<dbReference type="CDD" id="cd05301">
    <property type="entry name" value="GDH"/>
    <property type="match status" value="1"/>
</dbReference>
<protein>
    <recommendedName>
        <fullName evidence="9">Glyoxylate/hydroxypyruvate reductase B</fullName>
        <ecNumber evidence="7">1.1.1.79</ecNumber>
        <ecNumber evidence="8">1.1.1.81</ecNumber>
    </recommendedName>
</protein>
<dbReference type="STRING" id="595494.Tola_1780"/>
<dbReference type="InterPro" id="IPR006140">
    <property type="entry name" value="D-isomer_DH_NAD-bd"/>
</dbReference>
<evidence type="ECO:0000256" key="6">
    <source>
        <dbReference type="ARBA" id="ARBA00061278"/>
    </source>
</evidence>
<evidence type="ECO:0000256" key="4">
    <source>
        <dbReference type="ARBA" id="ARBA00052239"/>
    </source>
</evidence>
<feature type="domain" description="D-isomer specific 2-hydroxyacid dehydrogenase NAD-binding" evidence="12">
    <location>
        <begin position="109"/>
        <end position="287"/>
    </location>
</feature>
<dbReference type="SUPFAM" id="SSF51735">
    <property type="entry name" value="NAD(P)-binding Rossmann-fold domains"/>
    <property type="match status" value="1"/>
</dbReference>
<evidence type="ECO:0000256" key="1">
    <source>
        <dbReference type="ARBA" id="ARBA00023002"/>
    </source>
</evidence>
<evidence type="ECO:0000256" key="7">
    <source>
        <dbReference type="ARBA" id="ARBA00066661"/>
    </source>
</evidence>
<dbReference type="AlphaFoldDB" id="C4LFM3"/>
<dbReference type="OrthoDB" id="9805416at2"/>
<comment type="catalytic activity">
    <reaction evidence="3">
        <text>(R)-glycerate + NAD(+) = 3-hydroxypyruvate + NADH + H(+)</text>
        <dbReference type="Rhea" id="RHEA:17905"/>
        <dbReference type="ChEBI" id="CHEBI:15378"/>
        <dbReference type="ChEBI" id="CHEBI:16659"/>
        <dbReference type="ChEBI" id="CHEBI:17180"/>
        <dbReference type="ChEBI" id="CHEBI:57540"/>
        <dbReference type="ChEBI" id="CHEBI:57945"/>
        <dbReference type="EC" id="1.1.1.81"/>
    </reaction>
</comment>
<dbReference type="eggNOG" id="COG1052">
    <property type="taxonomic scope" value="Bacteria"/>
</dbReference>
<evidence type="ECO:0000256" key="9">
    <source>
        <dbReference type="ARBA" id="ARBA00073362"/>
    </source>
</evidence>
<feature type="domain" description="D-isomer specific 2-hydroxyacid dehydrogenase catalytic" evidence="11">
    <location>
        <begin position="5"/>
        <end position="319"/>
    </location>
</feature>
<name>C4LFM3_TOLAT</name>
<evidence type="ECO:0000313" key="13">
    <source>
        <dbReference type="EMBL" id="ACQ93390.1"/>
    </source>
</evidence>
<dbReference type="Pfam" id="PF00389">
    <property type="entry name" value="2-Hacid_dh"/>
    <property type="match status" value="1"/>
</dbReference>
<evidence type="ECO:0000256" key="3">
    <source>
        <dbReference type="ARBA" id="ARBA00051801"/>
    </source>
</evidence>
<dbReference type="EMBL" id="CP001616">
    <property type="protein sequence ID" value="ACQ93390.1"/>
    <property type="molecule type" value="Genomic_DNA"/>
</dbReference>
<dbReference type="Pfam" id="PF02826">
    <property type="entry name" value="2-Hacid_dh_C"/>
    <property type="match status" value="1"/>
</dbReference>
<comment type="catalytic activity">
    <reaction evidence="4">
        <text>(R)-glycerate + NADP(+) = 3-hydroxypyruvate + NADPH + H(+)</text>
        <dbReference type="Rhea" id="RHEA:18657"/>
        <dbReference type="ChEBI" id="CHEBI:15378"/>
        <dbReference type="ChEBI" id="CHEBI:16659"/>
        <dbReference type="ChEBI" id="CHEBI:17180"/>
        <dbReference type="ChEBI" id="CHEBI:57783"/>
        <dbReference type="ChEBI" id="CHEBI:58349"/>
        <dbReference type="EC" id="1.1.1.81"/>
    </reaction>
</comment>
<keyword evidence="14" id="KW-1185">Reference proteome</keyword>
<evidence type="ECO:0000259" key="12">
    <source>
        <dbReference type="Pfam" id="PF02826"/>
    </source>
</evidence>
<evidence type="ECO:0000256" key="10">
    <source>
        <dbReference type="RuleBase" id="RU003719"/>
    </source>
</evidence>
<dbReference type="PANTHER" id="PTHR10996:SF283">
    <property type="entry name" value="GLYOXYLATE_HYDROXYPYRUVATE REDUCTASE B"/>
    <property type="match status" value="1"/>
</dbReference>
<dbReference type="GO" id="GO:0030267">
    <property type="term" value="F:glyoxylate reductase (NADPH) activity"/>
    <property type="evidence" value="ECO:0007669"/>
    <property type="project" value="UniProtKB-EC"/>
</dbReference>
<dbReference type="GO" id="GO:0016618">
    <property type="term" value="F:hydroxypyruvate reductase [NAD(P)H] activity"/>
    <property type="evidence" value="ECO:0007669"/>
    <property type="project" value="UniProtKB-EC"/>
</dbReference>
<dbReference type="InterPro" id="IPR006139">
    <property type="entry name" value="D-isomer_2_OHA_DH_cat_dom"/>
</dbReference>
<dbReference type="InterPro" id="IPR029752">
    <property type="entry name" value="D-isomer_DH_CS1"/>
</dbReference>
<evidence type="ECO:0000256" key="5">
    <source>
        <dbReference type="ARBA" id="ARBA00052769"/>
    </source>
</evidence>
<dbReference type="GO" id="GO:0051287">
    <property type="term" value="F:NAD binding"/>
    <property type="evidence" value="ECO:0007669"/>
    <property type="project" value="InterPro"/>
</dbReference>
<evidence type="ECO:0000256" key="8">
    <source>
        <dbReference type="ARBA" id="ARBA00066674"/>
    </source>
</evidence>
<keyword evidence="2" id="KW-0520">NAD</keyword>
<comment type="similarity">
    <text evidence="6">Belongs to the D-isomer specific 2-hydroxyacid dehydrogenase family. GhrB subfamily.</text>
</comment>
<gene>
    <name evidence="13" type="ordered locus">Tola_1780</name>
</gene>
<dbReference type="RefSeq" id="WP_015878861.1">
    <property type="nucleotide sequence ID" value="NC_012691.1"/>
</dbReference>
<dbReference type="Gene3D" id="3.40.50.720">
    <property type="entry name" value="NAD(P)-binding Rossmann-like Domain"/>
    <property type="match status" value="2"/>
</dbReference>
<proteinExistence type="inferred from homology"/>